<dbReference type="Proteomes" id="UP000054321">
    <property type="component" value="Unassembled WGS sequence"/>
</dbReference>
<protein>
    <recommendedName>
        <fullName evidence="1">N-acetyltransferase domain-containing protein</fullName>
    </recommendedName>
</protein>
<dbReference type="OrthoDB" id="41532at2759"/>
<dbReference type="InterPro" id="IPR000182">
    <property type="entry name" value="GNAT_dom"/>
</dbReference>
<evidence type="ECO:0000313" key="2">
    <source>
        <dbReference type="EMBL" id="KIN03399.1"/>
    </source>
</evidence>
<keyword evidence="3" id="KW-1185">Reference proteome</keyword>
<dbReference type="PANTHER" id="PTHR43305">
    <property type="entry name" value="FAMILY N-ACETYLTRANSFERASE, PUTATIVE (AFU_ORTHOLOGUE AFUA_2G01380)-RELATED"/>
    <property type="match status" value="1"/>
</dbReference>
<dbReference type="AlphaFoldDB" id="A0A0C3CWM3"/>
<organism evidence="2 3">
    <name type="scientific">Oidiodendron maius (strain Zn)</name>
    <dbReference type="NCBI Taxonomy" id="913774"/>
    <lineage>
        <taxon>Eukaryota</taxon>
        <taxon>Fungi</taxon>
        <taxon>Dikarya</taxon>
        <taxon>Ascomycota</taxon>
        <taxon>Pezizomycotina</taxon>
        <taxon>Leotiomycetes</taxon>
        <taxon>Leotiomycetes incertae sedis</taxon>
        <taxon>Myxotrichaceae</taxon>
        <taxon>Oidiodendron</taxon>
    </lineage>
</organism>
<dbReference type="EMBL" id="KN832873">
    <property type="protein sequence ID" value="KIN03399.1"/>
    <property type="molecule type" value="Genomic_DNA"/>
</dbReference>
<dbReference type="InterPro" id="IPR052777">
    <property type="entry name" value="Acetyltransferase_Enz"/>
</dbReference>
<dbReference type="STRING" id="913774.A0A0C3CWM3"/>
<dbReference type="PANTHER" id="PTHR43305:SF1">
    <property type="entry name" value="FAMILY N-ACETYLTRANSFERASE, PUTATIVE (AFU_ORTHOLOGUE AFUA_2G01380)-RELATED"/>
    <property type="match status" value="1"/>
</dbReference>
<sequence>MKRLYVIAEGRGLGIGKMMLKRALECAREMGYKEVCLDTLSSMNTARGVYKEFGFREIEAYYETPIEGTIFLGLTLEP</sequence>
<name>A0A0C3CWM3_OIDMZ</name>
<dbReference type="SUPFAM" id="SSF55729">
    <property type="entry name" value="Acyl-CoA N-acyltransferases (Nat)"/>
    <property type="match status" value="1"/>
</dbReference>
<dbReference type="Pfam" id="PF13508">
    <property type="entry name" value="Acetyltransf_7"/>
    <property type="match status" value="1"/>
</dbReference>
<dbReference type="HOGENOM" id="CLU_197732_0_0_1"/>
<feature type="domain" description="N-acetyltransferase" evidence="1">
    <location>
        <begin position="1"/>
        <end position="77"/>
    </location>
</feature>
<reference evidence="2 3" key="1">
    <citation type="submission" date="2014-04" db="EMBL/GenBank/DDBJ databases">
        <authorList>
            <consortium name="DOE Joint Genome Institute"/>
            <person name="Kuo A."/>
            <person name="Martino E."/>
            <person name="Perotto S."/>
            <person name="Kohler A."/>
            <person name="Nagy L.G."/>
            <person name="Floudas D."/>
            <person name="Copeland A."/>
            <person name="Barry K.W."/>
            <person name="Cichocki N."/>
            <person name="Veneault-Fourrey C."/>
            <person name="LaButti K."/>
            <person name="Lindquist E.A."/>
            <person name="Lipzen A."/>
            <person name="Lundell T."/>
            <person name="Morin E."/>
            <person name="Murat C."/>
            <person name="Sun H."/>
            <person name="Tunlid A."/>
            <person name="Henrissat B."/>
            <person name="Grigoriev I.V."/>
            <person name="Hibbett D.S."/>
            <person name="Martin F."/>
            <person name="Nordberg H.P."/>
            <person name="Cantor M.N."/>
            <person name="Hua S.X."/>
        </authorList>
    </citation>
    <scope>NUCLEOTIDE SEQUENCE [LARGE SCALE GENOMIC DNA]</scope>
    <source>
        <strain evidence="2 3">Zn</strain>
    </source>
</reference>
<evidence type="ECO:0000259" key="1">
    <source>
        <dbReference type="PROSITE" id="PS51186"/>
    </source>
</evidence>
<reference evidence="3" key="2">
    <citation type="submission" date="2015-01" db="EMBL/GenBank/DDBJ databases">
        <title>Evolutionary Origins and Diversification of the Mycorrhizal Mutualists.</title>
        <authorList>
            <consortium name="DOE Joint Genome Institute"/>
            <consortium name="Mycorrhizal Genomics Consortium"/>
            <person name="Kohler A."/>
            <person name="Kuo A."/>
            <person name="Nagy L.G."/>
            <person name="Floudas D."/>
            <person name="Copeland A."/>
            <person name="Barry K.W."/>
            <person name="Cichocki N."/>
            <person name="Veneault-Fourrey C."/>
            <person name="LaButti K."/>
            <person name="Lindquist E.A."/>
            <person name="Lipzen A."/>
            <person name="Lundell T."/>
            <person name="Morin E."/>
            <person name="Murat C."/>
            <person name="Riley R."/>
            <person name="Ohm R."/>
            <person name="Sun H."/>
            <person name="Tunlid A."/>
            <person name="Henrissat B."/>
            <person name="Grigoriev I.V."/>
            <person name="Hibbett D.S."/>
            <person name="Martin F."/>
        </authorList>
    </citation>
    <scope>NUCLEOTIDE SEQUENCE [LARGE SCALE GENOMIC DNA]</scope>
    <source>
        <strain evidence="3">Zn</strain>
    </source>
</reference>
<proteinExistence type="predicted"/>
<dbReference type="PROSITE" id="PS51186">
    <property type="entry name" value="GNAT"/>
    <property type="match status" value="1"/>
</dbReference>
<dbReference type="Gene3D" id="3.40.630.30">
    <property type="match status" value="1"/>
</dbReference>
<dbReference type="GO" id="GO:0016747">
    <property type="term" value="F:acyltransferase activity, transferring groups other than amino-acyl groups"/>
    <property type="evidence" value="ECO:0007669"/>
    <property type="project" value="InterPro"/>
</dbReference>
<accession>A0A0C3CWM3</accession>
<dbReference type="InParanoid" id="A0A0C3CWM3"/>
<gene>
    <name evidence="2" type="ORF">OIDMADRAFT_17913</name>
</gene>
<evidence type="ECO:0000313" key="3">
    <source>
        <dbReference type="Proteomes" id="UP000054321"/>
    </source>
</evidence>
<dbReference type="CDD" id="cd04301">
    <property type="entry name" value="NAT_SF"/>
    <property type="match status" value="1"/>
</dbReference>
<dbReference type="InterPro" id="IPR016181">
    <property type="entry name" value="Acyl_CoA_acyltransferase"/>
</dbReference>